<proteinExistence type="predicted"/>
<reference evidence="1 2" key="1">
    <citation type="submission" date="2015-09" db="EMBL/GenBank/DDBJ databases">
        <title>Spore heat resistance.</title>
        <authorList>
            <person name="Boekhorst J."/>
            <person name="Berendsen E.M."/>
            <person name="Wells-Bennik M.H."/>
            <person name="Kuipers O.P."/>
        </authorList>
    </citation>
    <scope>NUCLEOTIDE SEQUENCE [LARGE SCALE GENOMIC DNA]</scope>
    <source>
        <strain evidence="1 2">B4122</strain>
    </source>
</reference>
<dbReference type="Proteomes" id="UP000076442">
    <property type="component" value="Unassembled WGS sequence"/>
</dbReference>
<accession>A0AAP1H9H8</accession>
<dbReference type="EMBL" id="LJZV01000003">
    <property type="protein sequence ID" value="KZD94284.1"/>
    <property type="molecule type" value="Genomic_DNA"/>
</dbReference>
<name>A0AAP1H9H8_BACIU</name>
<organism evidence="1 2">
    <name type="scientific">Bacillus subtilis</name>
    <dbReference type="NCBI Taxonomy" id="1423"/>
    <lineage>
        <taxon>Bacteria</taxon>
        <taxon>Bacillati</taxon>
        <taxon>Bacillota</taxon>
        <taxon>Bacilli</taxon>
        <taxon>Bacillales</taxon>
        <taxon>Bacillaceae</taxon>
        <taxon>Bacillus</taxon>
    </lineage>
</organism>
<evidence type="ECO:0000313" key="1">
    <source>
        <dbReference type="EMBL" id="KZD94284.1"/>
    </source>
</evidence>
<gene>
    <name evidence="1" type="ORF">B4122_0980</name>
</gene>
<dbReference type="AlphaFoldDB" id="A0AAP1H9H8"/>
<protein>
    <submittedName>
        <fullName evidence="1">Uncharacterized protein</fullName>
    </submittedName>
</protein>
<comment type="caution">
    <text evidence="1">The sequence shown here is derived from an EMBL/GenBank/DDBJ whole genome shotgun (WGS) entry which is preliminary data.</text>
</comment>
<evidence type="ECO:0000313" key="2">
    <source>
        <dbReference type="Proteomes" id="UP000076442"/>
    </source>
</evidence>
<sequence>MQGFANTLKQGARGGPVFLLSPFRLFRPSVRCATMTID</sequence>